<organism evidence="1 2">
    <name type="scientific">Linum trigynum</name>
    <dbReference type="NCBI Taxonomy" id="586398"/>
    <lineage>
        <taxon>Eukaryota</taxon>
        <taxon>Viridiplantae</taxon>
        <taxon>Streptophyta</taxon>
        <taxon>Embryophyta</taxon>
        <taxon>Tracheophyta</taxon>
        <taxon>Spermatophyta</taxon>
        <taxon>Magnoliopsida</taxon>
        <taxon>eudicotyledons</taxon>
        <taxon>Gunneridae</taxon>
        <taxon>Pentapetalae</taxon>
        <taxon>rosids</taxon>
        <taxon>fabids</taxon>
        <taxon>Malpighiales</taxon>
        <taxon>Linaceae</taxon>
        <taxon>Linum</taxon>
    </lineage>
</organism>
<accession>A0AAV2C7P9</accession>
<protein>
    <submittedName>
        <fullName evidence="1">Uncharacterized protein</fullName>
    </submittedName>
</protein>
<dbReference type="Proteomes" id="UP001497516">
    <property type="component" value="Unassembled WGS sequence"/>
</dbReference>
<sequence>MENKASKLNFAGLLSAAAEELKDAIIDGEQVFAPPISVQGAEKDTRDLSADLDLVPPAAAGKNERGAAIEASSRCHCDTVIPE</sequence>
<proteinExistence type="predicted"/>
<comment type="caution">
    <text evidence="1">The sequence shown here is derived from an EMBL/GenBank/DDBJ whole genome shotgun (WGS) entry which is preliminary data.</text>
</comment>
<evidence type="ECO:0000313" key="2">
    <source>
        <dbReference type="Proteomes" id="UP001497516"/>
    </source>
</evidence>
<name>A0AAV2C7P9_9ROSI</name>
<dbReference type="EMBL" id="CAXIPQ010000005">
    <property type="protein sequence ID" value="CAL1351968.1"/>
    <property type="molecule type" value="Genomic_DNA"/>
</dbReference>
<evidence type="ECO:0000313" key="1">
    <source>
        <dbReference type="EMBL" id="CAL1351968.1"/>
    </source>
</evidence>
<reference evidence="1 2" key="1">
    <citation type="submission" date="2024-04" db="EMBL/GenBank/DDBJ databases">
        <authorList>
            <person name="Fracassetti M."/>
        </authorList>
    </citation>
    <scope>NUCLEOTIDE SEQUENCE [LARGE SCALE GENOMIC DNA]</scope>
</reference>
<dbReference type="AlphaFoldDB" id="A0AAV2C7P9"/>
<keyword evidence="2" id="KW-1185">Reference proteome</keyword>
<gene>
    <name evidence="1" type="ORF">LTRI10_LOCUS10230</name>
</gene>